<proteinExistence type="predicted"/>
<gene>
    <name evidence="2" type="ORF">PCOR1329_LOCUS46262</name>
</gene>
<protein>
    <recommendedName>
        <fullName evidence="4">J domain-containing protein</fullName>
    </recommendedName>
</protein>
<dbReference type="InterPro" id="IPR036457">
    <property type="entry name" value="PPM-type-like_dom_sf"/>
</dbReference>
<evidence type="ECO:0000313" key="2">
    <source>
        <dbReference type="EMBL" id="CAK0855544.1"/>
    </source>
</evidence>
<feature type="compositionally biased region" description="Low complexity" evidence="1">
    <location>
        <begin position="142"/>
        <end position="152"/>
    </location>
</feature>
<dbReference type="SUPFAM" id="SSF81606">
    <property type="entry name" value="PP2C-like"/>
    <property type="match status" value="1"/>
</dbReference>
<dbReference type="EMBL" id="CAUYUJ010015563">
    <property type="protein sequence ID" value="CAK0855544.1"/>
    <property type="molecule type" value="Genomic_DNA"/>
</dbReference>
<evidence type="ECO:0000256" key="1">
    <source>
        <dbReference type="SAM" id="MobiDB-lite"/>
    </source>
</evidence>
<comment type="caution">
    <text evidence="2">The sequence shown here is derived from an EMBL/GenBank/DDBJ whole genome shotgun (WGS) entry which is preliminary data.</text>
</comment>
<dbReference type="Gene3D" id="3.60.40.10">
    <property type="entry name" value="PPM-type phosphatase domain"/>
    <property type="match status" value="1"/>
</dbReference>
<dbReference type="Proteomes" id="UP001189429">
    <property type="component" value="Unassembled WGS sequence"/>
</dbReference>
<reference evidence="2" key="1">
    <citation type="submission" date="2023-10" db="EMBL/GenBank/DDBJ databases">
        <authorList>
            <person name="Chen Y."/>
            <person name="Shah S."/>
            <person name="Dougan E. K."/>
            <person name="Thang M."/>
            <person name="Chan C."/>
        </authorList>
    </citation>
    <scope>NUCLEOTIDE SEQUENCE [LARGE SCALE GENOMIC DNA]</scope>
</reference>
<feature type="compositionally biased region" description="Basic and acidic residues" evidence="1">
    <location>
        <begin position="119"/>
        <end position="141"/>
    </location>
</feature>
<feature type="region of interest" description="Disordered" evidence="1">
    <location>
        <begin position="119"/>
        <end position="152"/>
    </location>
</feature>
<dbReference type="SUPFAM" id="SSF46565">
    <property type="entry name" value="Chaperone J-domain"/>
    <property type="match status" value="1"/>
</dbReference>
<keyword evidence="3" id="KW-1185">Reference proteome</keyword>
<evidence type="ECO:0008006" key="4">
    <source>
        <dbReference type="Google" id="ProtNLM"/>
    </source>
</evidence>
<accession>A0ABN9U973</accession>
<sequence>MSLEWKVPLSMRLRHPPSGPDALADLGAWGAAVGRAVGMGDAAAETDVPPPETSVVLDEGKHRCELVAYVSKGGWVKDVRVRGPLRGTRREALRDCLELRKAAAQCGDDASLHEVRDRRRQLETTQWTEKDLGGRQLEGAEGRAAPRASARAPKARCLAAQGPARVQAPAGAPAAPPPEVVGRGGWTATKIQQRVAELSEAHSLDQSSHDKLASVFAERLRRGCDLEVDFDELGQHLAASNKPSALVSMKLGDLRSGRQIGPCKFTGGRKDAGSSREGGRRYMAAQVLQTPSQRAGLKPVGPGWKRAGQLCALPEGDGDWMIHERQEQGGKYRPWLFFNSSTGKYFQEKASGDGYMEVGVPHDPQEHELQVRASSSSAPSRAGRKLDMAVLLPELHKTGLVLKQPLEFLDRPAALFVLCDGLRGSGAAAEFCARRLHALLLPRLGERATEWEDFELAGILQESVEALDRLLLDAPARFAGCGLAVALLTGRRLVVGALGATRCLLCTAPEDAGARGAKATAAGWACRLLAGGPEHTAADRGECLRVASTGGPLLGAVGGGLLHPRSAPQACLEAMADEQERELLRVSRATSPFAALGLAAAELQEGPAGVRRIFRKRSLAVHPDKVAEASRARSVAAFAKLEAACSAVEAILQVDASAAALVAELFAAQDSGSPEADPAAAARLLGLGEGCGAAAAKEAARRFLEPLGLLQDVCPQLVRQALRILEGAEAAVARGVPALWTPAEE</sequence>
<evidence type="ECO:0000313" key="3">
    <source>
        <dbReference type="Proteomes" id="UP001189429"/>
    </source>
</evidence>
<organism evidence="2 3">
    <name type="scientific">Prorocentrum cordatum</name>
    <dbReference type="NCBI Taxonomy" id="2364126"/>
    <lineage>
        <taxon>Eukaryota</taxon>
        <taxon>Sar</taxon>
        <taxon>Alveolata</taxon>
        <taxon>Dinophyceae</taxon>
        <taxon>Prorocentrales</taxon>
        <taxon>Prorocentraceae</taxon>
        <taxon>Prorocentrum</taxon>
    </lineage>
</organism>
<dbReference type="InterPro" id="IPR036869">
    <property type="entry name" value="J_dom_sf"/>
</dbReference>
<feature type="non-terminal residue" evidence="2">
    <location>
        <position position="745"/>
    </location>
</feature>
<name>A0ABN9U973_9DINO</name>